<name>A0ABT4YTG8_9VIBR</name>
<evidence type="ECO:0000313" key="2">
    <source>
        <dbReference type="EMBL" id="MDB1124765.1"/>
    </source>
</evidence>
<reference evidence="2 3" key="1">
    <citation type="submission" date="2023-01" db="EMBL/GenBank/DDBJ databases">
        <title>Vibrio sp. KJ40-1 sp.nov, isolated from marine algae.</title>
        <authorList>
            <person name="Butt M."/>
            <person name="Kim J.M.J."/>
            <person name="Jeon C.O.C."/>
        </authorList>
    </citation>
    <scope>NUCLEOTIDE SEQUENCE [LARGE SCALE GENOMIC DNA]</scope>
    <source>
        <strain evidence="2 3">KJ40-1</strain>
    </source>
</reference>
<dbReference type="InterPro" id="IPR009576">
    <property type="entry name" value="Biofilm_formation_YgiB"/>
</dbReference>
<evidence type="ECO:0000256" key="1">
    <source>
        <dbReference type="SAM" id="MobiDB-lite"/>
    </source>
</evidence>
<organism evidence="2 3">
    <name type="scientific">Vibrio algarum</name>
    <dbReference type="NCBI Taxonomy" id="3020714"/>
    <lineage>
        <taxon>Bacteria</taxon>
        <taxon>Pseudomonadati</taxon>
        <taxon>Pseudomonadota</taxon>
        <taxon>Gammaproteobacteria</taxon>
        <taxon>Vibrionales</taxon>
        <taxon>Vibrionaceae</taxon>
        <taxon>Vibrio</taxon>
    </lineage>
</organism>
<feature type="compositionally biased region" description="Low complexity" evidence="1">
    <location>
        <begin position="189"/>
        <end position="205"/>
    </location>
</feature>
<keyword evidence="3" id="KW-1185">Reference proteome</keyword>
<proteinExistence type="predicted"/>
<dbReference type="EMBL" id="JAQLOI010000001">
    <property type="protein sequence ID" value="MDB1124765.1"/>
    <property type="molecule type" value="Genomic_DNA"/>
</dbReference>
<comment type="caution">
    <text evidence="2">The sequence shown here is derived from an EMBL/GenBank/DDBJ whole genome shotgun (WGS) entry which is preliminary data.</text>
</comment>
<sequence>MKKTKQVSLQRMRKSWRPFAQNSLSVAIVSAMLAGCGDSEEATIYQGVDDCVGDNPDFAEQCKAAYEYALEESSRTAPKYNTENECSQEFGANACVQAPGSSWFMPAMTGYMFARMMTNNRPYYSQPMYSSRYPGSIFHNRWVSSDGYDYGSSRYNKSTVKVGRDQMKPKPTATKTMSRGGFGSTVSAKSSWGSSKSSSSKSWGG</sequence>
<gene>
    <name evidence="2" type="ORF">PGX00_14345</name>
</gene>
<dbReference type="RefSeq" id="WP_272137575.1">
    <property type="nucleotide sequence ID" value="NZ_JAQLOI010000001.1"/>
</dbReference>
<protein>
    <submittedName>
        <fullName evidence="2">DUF1190 domain-containing protein</fullName>
    </submittedName>
</protein>
<dbReference type="Pfam" id="PF06693">
    <property type="entry name" value="DUF1190"/>
    <property type="match status" value="1"/>
</dbReference>
<dbReference type="Proteomes" id="UP001210678">
    <property type="component" value="Unassembled WGS sequence"/>
</dbReference>
<evidence type="ECO:0000313" key="3">
    <source>
        <dbReference type="Proteomes" id="UP001210678"/>
    </source>
</evidence>
<feature type="region of interest" description="Disordered" evidence="1">
    <location>
        <begin position="159"/>
        <end position="205"/>
    </location>
</feature>
<accession>A0ABT4YTG8</accession>